<dbReference type="SUPFAM" id="SSF81296">
    <property type="entry name" value="E set domains"/>
    <property type="match status" value="1"/>
</dbReference>
<feature type="domain" description="RBP-J/Cbf11/Cbf12 DNA binding" evidence="8">
    <location>
        <begin position="713"/>
        <end position="864"/>
    </location>
</feature>
<sequence length="1556" mass="168322">MADIQRDQHLLPNPPMHNHLGQQLQRTPSSTSDQDAIFSAMENSSMAQDWMSSSAEYNLSSLGFDNMFQFNGQVDSFPVDHTEFASNDFGFPPGMSAIFDGSVGASLEATGLETNGRILDNFQAHGDSNESSNVNSVADLANSNDTSLEQNDLGLNMALKPAFMNRFKSSPAALTQRQQQQNQFQEQGFNAHMDLSPSDVAQSQLFHPSLQNQAQDSHSHQGQPHTIFGFPQENAQSFSSFPQHQQILQQPPLDEDMMSSHNQLMQNSPMSLANGTLQQQQQQQQQVMKQQQQKQFEDMLFQQQQQQQMGDTKGHFRHSSSPNFTDMIQENLRSRAKHQVSMHLQDSHSRASIHPTSVHPFSIAPISGKSAPTQKLTKRPSDLHVDISGRSSSFRLSGDVRTGDFRFGNDTRDGSIGAIGSAPLSPTASTASIQAPPTPAFFSPAFGDALSSPSLGLYQNSPFVHPDRNRASMQTDSSIGSFMDIHASSASSPSSLGSLNDVGHRMFRNSTDSMTPVDTIMPMDINFANMAGDMNYLDNQELSLSSASLPGQGSFCPSPDHIDPHNVEVKPSFFSQYQEEQIKMELMTSPELDSSSSSVFNSAPEASKAQSQPVPQPKTARKRRSNEAVACSPSVSSASNSSSPPRNPRSRTISTTSSVVDEKEDLAHNFGPAASMRPIMLTHDLKPPSAKAMRTIIKSFLSSKTPTAGGEKSVLILTSKVAQKSYGTEKRFLCPPPTTMLLGGNWWSAPEIGRLSPTSTTSSSDDNLGPVPPKMVVSICGEAGSQLGAIDWTTTKEDGVAPIVSGKCVSKQLYINDADEKRKKVEVLVKFMMAGDLELGTFASKPIKVISKPSKKRQSIKNMELCIHHGTTISLFNRIRSQTVSTKYLGVSTTSQPSAHAPWNYGNNNLRDWPNVEPSSESSANPVNADGGTCFVARTGSWDPFVVWIVSPGKNRTETLEEHSQRHPGFPPPPAIAINSPPSNGPQTPIHYNQPIVLQCLSTGLVSPVMVIRKVDKGSMVLGGGSAGHSSAEYDQDPVGDPVSQLHKVAFQITGQPPPTAPFSHAKLQQGTYLACLGDVVGMQRANEGKMFLPDPSGSPSSSAKQTLDSLGPSFSMDMVPEIPESNIPEALMSAWSAAHDRAMEIGPCGEKSMVTTADGQKIERKRRVSSSVVIKSTGATKATALKNRRRVNSMSVTQAEAQRIRASAQAANSQAQQTGVHAYVKASLASMPIDSAKEKKETAKVLAQQQQRRSSSIWTEDVTDAAVWTIVGTDCAQYNFCTPGGPESMSLPRSPVTPSPKVTEVILNGQNNTPSGKSIPVNGHQYNGNGHSKALQPNGSHHLHHHSNNHSHHHHHHHHHNGYGGQLPNRIMTLKGHGFQRDLTVWFGTIKAPVTEYQSSETMVAQVPEEVSLGSSFYFTKDDDEDEGDDEDEDDARDMSEEAGSSPSVKFESLTPTLSSTATLSSSSTTAANNAPRFHQKSKSLTSLPCMSSASPVSSSTTSTSSSSGSTAASSPEDRFKRKRVKGQFESDCVPILLVRKDGVIFRSGHSISLG</sequence>
<evidence type="ECO:0000256" key="2">
    <source>
        <dbReference type="ARBA" id="ARBA00009704"/>
    </source>
</evidence>
<feature type="domain" description="Beta-trefoil DNA-binding" evidence="9">
    <location>
        <begin position="865"/>
        <end position="1513"/>
    </location>
</feature>
<dbReference type="InterPro" id="IPR015350">
    <property type="entry name" value="Beta-trefoil_DNA-bd_dom"/>
</dbReference>
<feature type="compositionally biased region" description="Polar residues" evidence="7">
    <location>
        <begin position="20"/>
        <end position="33"/>
    </location>
</feature>
<dbReference type="GO" id="GO:0001228">
    <property type="term" value="F:DNA-binding transcription activator activity, RNA polymerase II-specific"/>
    <property type="evidence" value="ECO:0007669"/>
    <property type="project" value="InterPro"/>
</dbReference>
<feature type="region of interest" description="Disordered" evidence="7">
    <location>
        <begin position="1312"/>
        <end position="1370"/>
    </location>
</feature>
<dbReference type="InterPro" id="IPR013783">
    <property type="entry name" value="Ig-like_fold"/>
</dbReference>
<accession>A0A9P5S9P8</accession>
<dbReference type="FunFam" id="2.60.40.1450:FF:000003">
    <property type="entry name" value="Related to J kappa-recombination signal binding protein"/>
    <property type="match status" value="1"/>
</dbReference>
<evidence type="ECO:0000256" key="6">
    <source>
        <dbReference type="ARBA" id="ARBA00023242"/>
    </source>
</evidence>
<dbReference type="EMBL" id="JAAAUY010001431">
    <property type="protein sequence ID" value="KAF9322856.1"/>
    <property type="molecule type" value="Genomic_DNA"/>
</dbReference>
<feature type="region of interest" description="Disordered" evidence="7">
    <location>
        <begin position="1416"/>
        <end position="1528"/>
    </location>
</feature>
<dbReference type="InterPro" id="IPR015351">
    <property type="entry name" value="RBP-J/Cbf11/Cbf12_DNA-bd"/>
</dbReference>
<keyword evidence="5" id="KW-0804">Transcription</keyword>
<evidence type="ECO:0000256" key="5">
    <source>
        <dbReference type="ARBA" id="ARBA00023163"/>
    </source>
</evidence>
<name>A0A9P5S9P8_9FUNG</name>
<dbReference type="GO" id="GO:0005634">
    <property type="term" value="C:nucleus"/>
    <property type="evidence" value="ECO:0007669"/>
    <property type="project" value="UniProtKB-SubCell"/>
</dbReference>
<dbReference type="InterPro" id="IPR008967">
    <property type="entry name" value="p53-like_TF_DNA-bd_sf"/>
</dbReference>
<dbReference type="Gene3D" id="2.60.40.1450">
    <property type="entry name" value="LAG1, DNA binding domain"/>
    <property type="match status" value="1"/>
</dbReference>
<evidence type="ECO:0008006" key="12">
    <source>
        <dbReference type="Google" id="ProtNLM"/>
    </source>
</evidence>
<dbReference type="Pfam" id="PF09271">
    <property type="entry name" value="LAG1-DNAbind"/>
    <property type="match status" value="1"/>
</dbReference>
<organism evidence="10 11">
    <name type="scientific">Podila minutissima</name>
    <dbReference type="NCBI Taxonomy" id="64525"/>
    <lineage>
        <taxon>Eukaryota</taxon>
        <taxon>Fungi</taxon>
        <taxon>Fungi incertae sedis</taxon>
        <taxon>Mucoromycota</taxon>
        <taxon>Mortierellomycotina</taxon>
        <taxon>Mortierellomycetes</taxon>
        <taxon>Mortierellales</taxon>
        <taxon>Mortierellaceae</taxon>
        <taxon>Podila</taxon>
    </lineage>
</organism>
<feature type="compositionally biased region" description="Acidic residues" evidence="7">
    <location>
        <begin position="1423"/>
        <end position="1437"/>
    </location>
</feature>
<dbReference type="InterPro" id="IPR038007">
    <property type="entry name" value="RBP-Jkappa_IPT"/>
</dbReference>
<keyword evidence="3" id="KW-0805">Transcription regulation</keyword>
<dbReference type="InterPro" id="IPR040159">
    <property type="entry name" value="CLS_fam"/>
</dbReference>
<dbReference type="GO" id="GO:0000978">
    <property type="term" value="F:RNA polymerase II cis-regulatory region sequence-specific DNA binding"/>
    <property type="evidence" value="ECO:0007669"/>
    <property type="project" value="InterPro"/>
</dbReference>
<feature type="region of interest" description="Disordered" evidence="7">
    <location>
        <begin position="589"/>
        <end position="664"/>
    </location>
</feature>
<evidence type="ECO:0000313" key="10">
    <source>
        <dbReference type="EMBL" id="KAF9322856.1"/>
    </source>
</evidence>
<feature type="compositionally biased region" description="Low complexity" evidence="7">
    <location>
        <begin position="1493"/>
        <end position="1516"/>
    </location>
</feature>
<feature type="compositionally biased region" description="Low complexity" evidence="7">
    <location>
        <begin position="632"/>
        <end position="659"/>
    </location>
</feature>
<protein>
    <recommendedName>
        <fullName evidence="12">LAG1-DNAbind-domain-containing protein</fullName>
    </recommendedName>
</protein>
<comment type="similarity">
    <text evidence="2">Belongs to the Su(H) family.</text>
</comment>
<dbReference type="SUPFAM" id="SSF49417">
    <property type="entry name" value="p53-like transcription factors"/>
    <property type="match status" value="1"/>
</dbReference>
<keyword evidence="4" id="KW-0238">DNA-binding</keyword>
<feature type="compositionally biased region" description="Polar residues" evidence="7">
    <location>
        <begin position="1325"/>
        <end position="1340"/>
    </location>
</feature>
<feature type="region of interest" description="Disordered" evidence="7">
    <location>
        <begin position="1"/>
        <end position="33"/>
    </location>
</feature>
<reference evidence="10" key="1">
    <citation type="journal article" date="2020" name="Fungal Divers.">
        <title>Resolving the Mortierellaceae phylogeny through synthesis of multi-gene phylogenetics and phylogenomics.</title>
        <authorList>
            <person name="Vandepol N."/>
            <person name="Liber J."/>
            <person name="Desiro A."/>
            <person name="Na H."/>
            <person name="Kennedy M."/>
            <person name="Barry K."/>
            <person name="Grigoriev I.V."/>
            <person name="Miller A.N."/>
            <person name="O'Donnell K."/>
            <person name="Stajich J.E."/>
            <person name="Bonito G."/>
        </authorList>
    </citation>
    <scope>NUCLEOTIDE SEQUENCE</scope>
    <source>
        <strain evidence="10">NVP1</strain>
    </source>
</reference>
<dbReference type="SMART" id="SM01267">
    <property type="entry name" value="LAG1_DNAbind"/>
    <property type="match status" value="1"/>
</dbReference>
<evidence type="ECO:0000256" key="1">
    <source>
        <dbReference type="ARBA" id="ARBA00004123"/>
    </source>
</evidence>
<dbReference type="Pfam" id="PF09270">
    <property type="entry name" value="BTD"/>
    <property type="match status" value="1"/>
</dbReference>
<feature type="non-terminal residue" evidence="10">
    <location>
        <position position="1556"/>
    </location>
</feature>
<dbReference type="Pfam" id="PF20144">
    <property type="entry name" value="TIG_SUH"/>
    <property type="match status" value="1"/>
</dbReference>
<proteinExistence type="inferred from homology"/>
<evidence type="ECO:0000259" key="8">
    <source>
        <dbReference type="SMART" id="SM01267"/>
    </source>
</evidence>
<evidence type="ECO:0000256" key="7">
    <source>
        <dbReference type="SAM" id="MobiDB-lite"/>
    </source>
</evidence>
<evidence type="ECO:0000259" key="9">
    <source>
        <dbReference type="SMART" id="SM01268"/>
    </source>
</evidence>
<feature type="compositionally biased region" description="Polar residues" evidence="7">
    <location>
        <begin position="591"/>
        <end position="601"/>
    </location>
</feature>
<keyword evidence="6" id="KW-0539">Nucleus</keyword>
<feature type="compositionally biased region" description="Basic residues" evidence="7">
    <location>
        <begin position="1342"/>
        <end position="1362"/>
    </location>
</feature>
<feature type="compositionally biased region" description="Low complexity" evidence="7">
    <location>
        <begin position="1454"/>
        <end position="1473"/>
    </location>
</feature>
<evidence type="ECO:0000256" key="4">
    <source>
        <dbReference type="ARBA" id="ARBA00023125"/>
    </source>
</evidence>
<dbReference type="InterPro" id="IPR037095">
    <property type="entry name" value="RBP-J/Cbf11_DNA-bd_sf"/>
</dbReference>
<dbReference type="PANTHER" id="PTHR10665">
    <property type="entry name" value="RECOMBINING BINDING PROTEIN SUPPRESSOR OF HAIRLESS"/>
    <property type="match status" value="1"/>
</dbReference>
<dbReference type="SUPFAM" id="SSF110217">
    <property type="entry name" value="DNA-binding protein LAG-1 (CSL)"/>
    <property type="match status" value="1"/>
</dbReference>
<gene>
    <name evidence="10" type="ORF">BG006_002006</name>
</gene>
<comment type="caution">
    <text evidence="10">The sequence shown here is derived from an EMBL/GenBank/DDBJ whole genome shotgun (WGS) entry which is preliminary data.</text>
</comment>
<dbReference type="SMART" id="SM01268">
    <property type="entry name" value="BTD"/>
    <property type="match status" value="1"/>
</dbReference>
<dbReference type="InterPro" id="IPR036358">
    <property type="entry name" value="BTD_sf"/>
</dbReference>
<keyword evidence="11" id="KW-1185">Reference proteome</keyword>
<comment type="subcellular location">
    <subcellularLocation>
        <location evidence="1">Nucleus</location>
    </subcellularLocation>
</comment>
<dbReference type="Gene3D" id="2.60.40.10">
    <property type="entry name" value="Immunoglobulins"/>
    <property type="match status" value="1"/>
</dbReference>
<dbReference type="InterPro" id="IPR014756">
    <property type="entry name" value="Ig_E-set"/>
</dbReference>
<evidence type="ECO:0000313" key="11">
    <source>
        <dbReference type="Proteomes" id="UP000696485"/>
    </source>
</evidence>
<dbReference type="Proteomes" id="UP000696485">
    <property type="component" value="Unassembled WGS sequence"/>
</dbReference>
<evidence type="ECO:0000256" key="3">
    <source>
        <dbReference type="ARBA" id="ARBA00023015"/>
    </source>
</evidence>